<evidence type="ECO:0000313" key="1">
    <source>
        <dbReference type="EMBL" id="MBW93740.1"/>
    </source>
</evidence>
<proteinExistence type="predicted"/>
<dbReference type="EMBL" id="GGEC01013257">
    <property type="protein sequence ID" value="MBW93740.1"/>
    <property type="molecule type" value="Transcribed_RNA"/>
</dbReference>
<name>A0A2P2JJU7_RHIMU</name>
<dbReference type="AlphaFoldDB" id="A0A2P2JJU7"/>
<protein>
    <submittedName>
        <fullName evidence="1">Uncharacterized protein</fullName>
    </submittedName>
</protein>
<reference evidence="1" key="1">
    <citation type="submission" date="2018-02" db="EMBL/GenBank/DDBJ databases">
        <title>Rhizophora mucronata_Transcriptome.</title>
        <authorList>
            <person name="Meera S.P."/>
            <person name="Sreeshan A."/>
            <person name="Augustine A."/>
        </authorList>
    </citation>
    <scope>NUCLEOTIDE SEQUENCE</scope>
    <source>
        <tissue evidence="1">Leaf</tissue>
    </source>
</reference>
<accession>A0A2P2JJU7</accession>
<sequence length="51" mass="5995">MKASLAKKDWQRVFDIKAETRQTSVLVGTRKWPLDKQPNRTTMAWTWNSST</sequence>
<organism evidence="1">
    <name type="scientific">Rhizophora mucronata</name>
    <name type="common">Asiatic mangrove</name>
    <dbReference type="NCBI Taxonomy" id="61149"/>
    <lineage>
        <taxon>Eukaryota</taxon>
        <taxon>Viridiplantae</taxon>
        <taxon>Streptophyta</taxon>
        <taxon>Embryophyta</taxon>
        <taxon>Tracheophyta</taxon>
        <taxon>Spermatophyta</taxon>
        <taxon>Magnoliopsida</taxon>
        <taxon>eudicotyledons</taxon>
        <taxon>Gunneridae</taxon>
        <taxon>Pentapetalae</taxon>
        <taxon>rosids</taxon>
        <taxon>fabids</taxon>
        <taxon>Malpighiales</taxon>
        <taxon>Rhizophoraceae</taxon>
        <taxon>Rhizophora</taxon>
    </lineage>
</organism>